<dbReference type="AlphaFoldDB" id="A0A433WEL3"/>
<name>A0A433WEL3_9BACT</name>
<evidence type="ECO:0000313" key="2">
    <source>
        <dbReference type="Proteomes" id="UP000281028"/>
    </source>
</evidence>
<accession>A0A433WEL3</accession>
<keyword evidence="2" id="KW-1185">Reference proteome</keyword>
<dbReference type="Gene3D" id="2.40.128.140">
    <property type="entry name" value="Outer membrane protein"/>
    <property type="match status" value="1"/>
</dbReference>
<dbReference type="EMBL" id="RIAR02000001">
    <property type="protein sequence ID" value="NSL89597.1"/>
    <property type="molecule type" value="Genomic_DNA"/>
</dbReference>
<gene>
    <name evidence="1" type="ORF">ECE50_022340</name>
</gene>
<dbReference type="Proteomes" id="UP000281028">
    <property type="component" value="Unassembled WGS sequence"/>
</dbReference>
<sequence length="334" mass="37870">MKKLLLPVILCITVATHAQITQNAAQLLRLYEDDDFFNVWGRGTDKGYSNGSSIGYVYMKKKPSVFIDNWLFPKAGKDAVNVFDWALMQIMITPNQIADTSFHPEDYYYAGALFATHGLTSYDPVKKYSLRSEIVFGVLGPWSLAKETQTLFHHIINYQPPEGWEHQVPNSPLLNYNFTYERMVWEYRRSGEVVAGVTGRAGTMITGFTAQVYARYGLINPYFGDTNVQRAMRRKFQLYLMVRPQFTAVAYNALLQGGIFRSRDTNFEELEGKHTSHMRRFSIGLDYGIGIGIGRTSICYTQQTRTAWMSGTGKHSVGNITLLIPLSPSTNSSR</sequence>
<reference evidence="1" key="1">
    <citation type="submission" date="2020-05" db="EMBL/GenBank/DDBJ databases">
        <title>Chitinophaga laudate sp. nov., isolated from a tropical peat swamp.</title>
        <authorList>
            <person name="Goh C.B.S."/>
            <person name="Lee M.S."/>
            <person name="Parimannan S."/>
            <person name="Pasbakhsh P."/>
            <person name="Yule C.M."/>
            <person name="Rajandas H."/>
            <person name="Loke S."/>
            <person name="Croft L."/>
            <person name="Tan J.B.L."/>
        </authorList>
    </citation>
    <scope>NUCLEOTIDE SEQUENCE</scope>
    <source>
        <strain evidence="1">Mgbs1</strain>
    </source>
</reference>
<evidence type="ECO:0000313" key="1">
    <source>
        <dbReference type="EMBL" id="NSL89597.1"/>
    </source>
</evidence>
<dbReference type="InterPro" id="IPR018707">
    <property type="entry name" value="LpxR"/>
</dbReference>
<proteinExistence type="predicted"/>
<dbReference type="InterPro" id="IPR037107">
    <property type="entry name" value="Put_OMP_sf"/>
</dbReference>
<dbReference type="OrthoDB" id="622552at2"/>
<dbReference type="Pfam" id="PF09982">
    <property type="entry name" value="LpxR"/>
    <property type="match status" value="1"/>
</dbReference>
<comment type="caution">
    <text evidence="1">The sequence shown here is derived from an EMBL/GenBank/DDBJ whole genome shotgun (WGS) entry which is preliminary data.</text>
</comment>
<protein>
    <submittedName>
        <fullName evidence="1">Lipid A deacylase LpxR family protein</fullName>
    </submittedName>
</protein>
<organism evidence="1 2">
    <name type="scientific">Chitinophaga solisilvae</name>
    <dbReference type="NCBI Taxonomy" id="1233460"/>
    <lineage>
        <taxon>Bacteria</taxon>
        <taxon>Pseudomonadati</taxon>
        <taxon>Bacteroidota</taxon>
        <taxon>Chitinophagia</taxon>
        <taxon>Chitinophagales</taxon>
        <taxon>Chitinophagaceae</taxon>
        <taxon>Chitinophaga</taxon>
    </lineage>
</organism>